<organism evidence="7 8">
    <name type="scientific">Aerococcus sanguinicola</name>
    <dbReference type="NCBI Taxonomy" id="119206"/>
    <lineage>
        <taxon>Bacteria</taxon>
        <taxon>Bacillati</taxon>
        <taxon>Bacillota</taxon>
        <taxon>Bacilli</taxon>
        <taxon>Lactobacillales</taxon>
        <taxon>Aerococcaceae</taxon>
        <taxon>Aerococcus</taxon>
    </lineage>
</organism>
<evidence type="ECO:0000256" key="2">
    <source>
        <dbReference type="ARBA" id="ARBA00010266"/>
    </source>
</evidence>
<dbReference type="GeneID" id="92904216"/>
<dbReference type="Gene3D" id="3.90.1720.10">
    <property type="entry name" value="endopeptidase domain like (from Nostoc punctiforme)"/>
    <property type="match status" value="1"/>
</dbReference>
<evidence type="ECO:0000259" key="6">
    <source>
        <dbReference type="PROSITE" id="PS51935"/>
    </source>
</evidence>
<evidence type="ECO:0000256" key="3">
    <source>
        <dbReference type="ARBA" id="ARBA00022670"/>
    </source>
</evidence>
<dbReference type="Pfam" id="PF05382">
    <property type="entry name" value="Amidase_5"/>
    <property type="match status" value="1"/>
</dbReference>
<reference evidence="7 8" key="1">
    <citation type="journal article" date="2016" name="Genome Announc.">
        <title>Complete Genome Sequences of Aerococcus christensenii CCUG 28831T, Aerococcus sanguinicola CCUG 43001T, Aerococcus urinae CCUG 36881T, Aerococcus urinaeequi CCUG 28094T, Aerococcus urinaehominis CCUG 42038 BT, and Aerococcus viridans CCUG 4311T.</title>
        <authorList>
            <person name="Carkaci D."/>
            <person name="Dargis R."/>
            <person name="Nielsen X.C."/>
            <person name="Skovgaard O."/>
            <person name="Fuursted K."/>
            <person name="Christensen J.J."/>
        </authorList>
    </citation>
    <scope>NUCLEOTIDE SEQUENCE [LARGE SCALE GENOMIC DNA]</scope>
    <source>
        <strain evidence="7 8">CCUG43001</strain>
    </source>
</reference>
<dbReference type="SMART" id="SM01095">
    <property type="entry name" value="Cpl-7"/>
    <property type="match status" value="1"/>
</dbReference>
<dbReference type="Pfam" id="PF01832">
    <property type="entry name" value="Glucosaminidase"/>
    <property type="match status" value="1"/>
</dbReference>
<evidence type="ECO:0000256" key="4">
    <source>
        <dbReference type="ARBA" id="ARBA00022801"/>
    </source>
</evidence>
<feature type="domain" description="NlpC/P60" evidence="6">
    <location>
        <begin position="180"/>
        <end position="336"/>
    </location>
</feature>
<accession>A0A0X8FCN5</accession>
<dbReference type="SMART" id="SM00047">
    <property type="entry name" value="LYZ2"/>
    <property type="match status" value="1"/>
</dbReference>
<dbReference type="PROSITE" id="PS51935">
    <property type="entry name" value="NLPC_P60"/>
    <property type="match status" value="1"/>
</dbReference>
<dbReference type="GO" id="GO:0006508">
    <property type="term" value="P:proteolysis"/>
    <property type="evidence" value="ECO:0007669"/>
    <property type="project" value="UniProtKB-KW"/>
</dbReference>
<name>A0A0X8FCN5_9LACT</name>
<comment type="similarity">
    <text evidence="1">Belongs to the peptidase C40 family.</text>
</comment>
<dbReference type="Proteomes" id="UP000069912">
    <property type="component" value="Chromosome"/>
</dbReference>
<dbReference type="InterPro" id="IPR013168">
    <property type="entry name" value="Cpl_7_lyso_C"/>
</dbReference>
<proteinExistence type="inferred from homology"/>
<gene>
    <name evidence="7" type="ORF">AWM72_09050</name>
</gene>
<dbReference type="AlphaFoldDB" id="A0A0X8FCN5"/>
<evidence type="ECO:0000313" key="7">
    <source>
        <dbReference type="EMBL" id="AMB94891.1"/>
    </source>
</evidence>
<dbReference type="GO" id="GO:0004040">
    <property type="term" value="F:amidase activity"/>
    <property type="evidence" value="ECO:0007669"/>
    <property type="project" value="InterPro"/>
</dbReference>
<dbReference type="InterPro" id="IPR008044">
    <property type="entry name" value="Phage_lysin"/>
</dbReference>
<dbReference type="SUPFAM" id="SSF54001">
    <property type="entry name" value="Cysteine proteinases"/>
    <property type="match status" value="1"/>
</dbReference>
<keyword evidence="5" id="KW-0788">Thiol protease</keyword>
<keyword evidence="8" id="KW-1185">Reference proteome</keyword>
<dbReference type="InterPro" id="IPR002901">
    <property type="entry name" value="MGlyc_endo_b_GlcNAc-like_dom"/>
</dbReference>
<dbReference type="InterPro" id="IPR038765">
    <property type="entry name" value="Papain-like_cys_pep_sf"/>
</dbReference>
<comment type="similarity">
    <text evidence="2">Belongs to the glycosyl hydrolase 73 family.</text>
</comment>
<evidence type="ECO:0000256" key="5">
    <source>
        <dbReference type="ARBA" id="ARBA00022807"/>
    </source>
</evidence>
<dbReference type="GO" id="GO:0008234">
    <property type="term" value="F:cysteine-type peptidase activity"/>
    <property type="evidence" value="ECO:0007669"/>
    <property type="project" value="UniProtKB-KW"/>
</dbReference>
<dbReference type="EMBL" id="CP014160">
    <property type="protein sequence ID" value="AMB94891.1"/>
    <property type="molecule type" value="Genomic_DNA"/>
</dbReference>
<protein>
    <recommendedName>
        <fullName evidence="6">NlpC/P60 domain-containing protein</fullName>
    </recommendedName>
</protein>
<evidence type="ECO:0000256" key="1">
    <source>
        <dbReference type="ARBA" id="ARBA00007074"/>
    </source>
</evidence>
<keyword evidence="4" id="KW-0378">Hydrolase</keyword>
<dbReference type="Pfam" id="PF08230">
    <property type="entry name" value="CW_7"/>
    <property type="match status" value="1"/>
</dbReference>
<reference evidence="8" key="2">
    <citation type="submission" date="2016-01" db="EMBL/GenBank/DDBJ databases">
        <title>Six Aerococcus type strain genome sequencing and assembly using PacBio and Illumina Hiseq.</title>
        <authorList>
            <person name="Carkaci D."/>
            <person name="Dargis R."/>
            <person name="Nielsen X.C."/>
            <person name="Skovgaard O."/>
            <person name="Fuursted K."/>
            <person name="Christensen J.J."/>
        </authorList>
    </citation>
    <scope>NUCLEOTIDE SEQUENCE [LARGE SCALE GENOMIC DNA]</scope>
    <source>
        <strain evidence="8">CCUG43001</strain>
    </source>
</reference>
<dbReference type="InterPro" id="IPR000064">
    <property type="entry name" value="NLP_P60_dom"/>
</dbReference>
<dbReference type="KEGG" id="asan:AWM72_09050"/>
<keyword evidence="3" id="KW-0645">Protease</keyword>
<sequence length="420" mass="46422">MELKYNGAVLKEETLNAILKKAREYQILPSFLITQLHYEGLWGNSEVARLNSNLGGMTWTGTAQRPSGVVVSKGSPRPAAEGGHYMKYASLSDFIEDWTYLLRPDGYYNVYQENDFKYAVKGIFVVGGAQYDYATMNVATSQQRYELYLQGMTARRQAINVANNNSLDKLDQDYLHEGKQTVMKIDIDKAISFMRDLKAKGTTYSMYGSRTGADGSADCSGAIYAALRSAGASNLGQVASTESMHGWLVANGFKRIATNATWPAQKGDICIMGQIGHSANAGGHVWMFTSPTTVIHCSYKDGWNGGVYEEPETNVMGTYDYLGYWYVYRQEAKPVPLKSPAEIAKEVLDAKWGNGADRISKLQLAGYDPVAVQNEVNKLVEARDQKEIQVADHQPGQDGKVELADNEVLLNGIVYVITEK</sequence>
<evidence type="ECO:0000313" key="8">
    <source>
        <dbReference type="Proteomes" id="UP000069912"/>
    </source>
</evidence>
<dbReference type="Gene3D" id="1.10.530.10">
    <property type="match status" value="1"/>
</dbReference>
<dbReference type="RefSeq" id="WP_067976416.1">
    <property type="nucleotide sequence ID" value="NZ_CAJHKM010000003.1"/>
</dbReference>